<evidence type="ECO:0000313" key="3">
    <source>
        <dbReference type="EMBL" id="VDP52475.1"/>
    </source>
</evidence>
<dbReference type="EMBL" id="UZAM01019212">
    <property type="protein sequence ID" value="VDP52475.1"/>
    <property type="molecule type" value="Genomic_DNA"/>
</dbReference>
<dbReference type="WBParaSite" id="SBAD_0001329301-mRNA-1">
    <property type="protein sequence ID" value="SBAD_0001329301-mRNA-1"/>
    <property type="gene ID" value="SBAD_0001329301"/>
</dbReference>
<dbReference type="PANTHER" id="PTHR13950">
    <property type="entry name" value="RABCONNECTIN-RELATED"/>
    <property type="match status" value="1"/>
</dbReference>
<proteinExistence type="predicted"/>
<keyword evidence="2" id="KW-1133">Transmembrane helix</keyword>
<dbReference type="InterPro" id="IPR052208">
    <property type="entry name" value="DmX-like/RAVE_component"/>
</dbReference>
<dbReference type="GO" id="GO:0007035">
    <property type="term" value="P:vacuolar acidification"/>
    <property type="evidence" value="ECO:0007669"/>
    <property type="project" value="TreeGrafter"/>
</dbReference>
<keyword evidence="2" id="KW-0812">Transmembrane</keyword>
<sequence>MTEIVGRKTSPRKKEIDIAKSQCCSLASQSATGVIAACDSDSLLPPSERNPSPDPQEPQVTSLPEKWPGVGNLVTLLSVSQNEDMPNLLMMLVEGWGAIYLSLFAYAFTSYDSRWLYRLMAHPVNDEMFSAVFGGGAEKKTLLEYATMAMTLPEGCDSVATSRSVGNSGHYHGNVSLENSDPAKLRAKFHAKVFGLQPDTLLSSPSGGSADAPHRSRLVSTRTEWLSPKKSVMAYYMTKVCLRLYGH</sequence>
<evidence type="ECO:0000313" key="5">
    <source>
        <dbReference type="WBParaSite" id="SBAD_0001329301-mRNA-1"/>
    </source>
</evidence>
<dbReference type="AlphaFoldDB" id="A0A183JAI2"/>
<evidence type="ECO:0000256" key="2">
    <source>
        <dbReference type="SAM" id="Phobius"/>
    </source>
</evidence>
<dbReference type="Proteomes" id="UP000270296">
    <property type="component" value="Unassembled WGS sequence"/>
</dbReference>
<dbReference type="OrthoDB" id="342131at2759"/>
<name>A0A183JAI2_9BILA</name>
<dbReference type="GO" id="GO:0043291">
    <property type="term" value="C:RAVE complex"/>
    <property type="evidence" value="ECO:0007669"/>
    <property type="project" value="TreeGrafter"/>
</dbReference>
<gene>
    <name evidence="3" type="ORF">SBAD_LOCUS12880</name>
</gene>
<reference evidence="5" key="1">
    <citation type="submission" date="2016-06" db="UniProtKB">
        <authorList>
            <consortium name="WormBaseParasite"/>
        </authorList>
    </citation>
    <scope>IDENTIFICATION</scope>
</reference>
<evidence type="ECO:0000313" key="4">
    <source>
        <dbReference type="Proteomes" id="UP000270296"/>
    </source>
</evidence>
<keyword evidence="2" id="KW-0472">Membrane</keyword>
<reference evidence="3 4" key="2">
    <citation type="submission" date="2018-11" db="EMBL/GenBank/DDBJ databases">
        <authorList>
            <consortium name="Pathogen Informatics"/>
        </authorList>
    </citation>
    <scope>NUCLEOTIDE SEQUENCE [LARGE SCALE GENOMIC DNA]</scope>
</reference>
<dbReference type="PANTHER" id="PTHR13950:SF9">
    <property type="entry name" value="RABCONNECTIN-3A"/>
    <property type="match status" value="1"/>
</dbReference>
<accession>A0A183JAI2</accession>
<organism evidence="5">
    <name type="scientific">Soboliphyme baturini</name>
    <dbReference type="NCBI Taxonomy" id="241478"/>
    <lineage>
        <taxon>Eukaryota</taxon>
        <taxon>Metazoa</taxon>
        <taxon>Ecdysozoa</taxon>
        <taxon>Nematoda</taxon>
        <taxon>Enoplea</taxon>
        <taxon>Dorylaimia</taxon>
        <taxon>Dioctophymatida</taxon>
        <taxon>Dioctophymatoidea</taxon>
        <taxon>Soboliphymatidae</taxon>
        <taxon>Soboliphyme</taxon>
    </lineage>
</organism>
<feature type="region of interest" description="Disordered" evidence="1">
    <location>
        <begin position="40"/>
        <end position="64"/>
    </location>
</feature>
<feature type="transmembrane region" description="Helical" evidence="2">
    <location>
        <begin position="88"/>
        <end position="108"/>
    </location>
</feature>
<keyword evidence="4" id="KW-1185">Reference proteome</keyword>
<protein>
    <submittedName>
        <fullName evidence="3 5">Uncharacterized protein</fullName>
    </submittedName>
</protein>
<evidence type="ECO:0000256" key="1">
    <source>
        <dbReference type="SAM" id="MobiDB-lite"/>
    </source>
</evidence>